<dbReference type="PANTHER" id="PTHR22960:SF0">
    <property type="entry name" value="MOLYBDENUM COFACTOR BIOSYNTHESIS PROTEIN 1"/>
    <property type="match status" value="1"/>
</dbReference>
<dbReference type="GO" id="GO:0061798">
    <property type="term" value="F:GTP 3',8'-cyclase activity"/>
    <property type="evidence" value="ECO:0007669"/>
    <property type="project" value="TreeGrafter"/>
</dbReference>
<dbReference type="GO" id="GO:0061799">
    <property type="term" value="F:cyclic pyranopterin monophosphate synthase activity"/>
    <property type="evidence" value="ECO:0007669"/>
    <property type="project" value="TreeGrafter"/>
</dbReference>
<proteinExistence type="predicted"/>
<name>A0A0B7NIG9_9FUNG</name>
<dbReference type="InterPro" id="IPR013785">
    <property type="entry name" value="Aldolase_TIM"/>
</dbReference>
<protein>
    <recommendedName>
        <fullName evidence="3">Molybdenum cofactor biosynthesis protein A-like twitch domain-containing protein</fullName>
    </recommendedName>
</protein>
<sequence length="79" mass="8775">MTDHFCGTCNRLRITADGNIKVCLFGNAEVSLRDMIRQGKTDDELLEIIGAAVKKKKKQHAGMFELASRKNRPMILIGG</sequence>
<keyword evidence="5" id="KW-1185">Reference proteome</keyword>
<dbReference type="GO" id="GO:0006777">
    <property type="term" value="P:Mo-molybdopterin cofactor biosynthetic process"/>
    <property type="evidence" value="ECO:0007669"/>
    <property type="project" value="UniProtKB-KW"/>
</dbReference>
<evidence type="ECO:0000313" key="4">
    <source>
        <dbReference type="EMBL" id="CEP17212.1"/>
    </source>
</evidence>
<comment type="pathway">
    <text evidence="1">Cofactor biosynthesis; molybdopterin biosynthesis.</text>
</comment>
<dbReference type="InterPro" id="IPR050105">
    <property type="entry name" value="MoCo_biosynth_MoaA/MoaC"/>
</dbReference>
<dbReference type="SUPFAM" id="SSF102114">
    <property type="entry name" value="Radical SAM enzymes"/>
    <property type="match status" value="1"/>
</dbReference>
<dbReference type="STRING" id="35722.A0A0B7NIG9"/>
<dbReference type="Pfam" id="PF06463">
    <property type="entry name" value="Mob_synth_C"/>
    <property type="match status" value="1"/>
</dbReference>
<dbReference type="InterPro" id="IPR058240">
    <property type="entry name" value="rSAM_sf"/>
</dbReference>
<evidence type="ECO:0000256" key="1">
    <source>
        <dbReference type="ARBA" id="ARBA00005046"/>
    </source>
</evidence>
<dbReference type="CDD" id="cd21117">
    <property type="entry name" value="Twitch_MoaA"/>
    <property type="match status" value="1"/>
</dbReference>
<evidence type="ECO:0000313" key="5">
    <source>
        <dbReference type="Proteomes" id="UP000054107"/>
    </source>
</evidence>
<evidence type="ECO:0000256" key="2">
    <source>
        <dbReference type="ARBA" id="ARBA00023150"/>
    </source>
</evidence>
<reference evidence="4 5" key="1">
    <citation type="submission" date="2014-09" db="EMBL/GenBank/DDBJ databases">
        <authorList>
            <person name="Ellenberger Sabrina"/>
        </authorList>
    </citation>
    <scope>NUCLEOTIDE SEQUENCE [LARGE SCALE GENOMIC DNA]</scope>
    <source>
        <strain evidence="4 5">CBS 412.66</strain>
    </source>
</reference>
<dbReference type="PANTHER" id="PTHR22960">
    <property type="entry name" value="MOLYBDOPTERIN COFACTOR SYNTHESIS PROTEIN A"/>
    <property type="match status" value="1"/>
</dbReference>
<gene>
    <name evidence="4" type="primary">PARPA_11506.1 scaffold 44147</name>
</gene>
<evidence type="ECO:0000259" key="3">
    <source>
        <dbReference type="Pfam" id="PF06463"/>
    </source>
</evidence>
<dbReference type="Proteomes" id="UP000054107">
    <property type="component" value="Unassembled WGS sequence"/>
</dbReference>
<organism evidence="4 5">
    <name type="scientific">Parasitella parasitica</name>
    <dbReference type="NCBI Taxonomy" id="35722"/>
    <lineage>
        <taxon>Eukaryota</taxon>
        <taxon>Fungi</taxon>
        <taxon>Fungi incertae sedis</taxon>
        <taxon>Mucoromycota</taxon>
        <taxon>Mucoromycotina</taxon>
        <taxon>Mucoromycetes</taxon>
        <taxon>Mucorales</taxon>
        <taxon>Mucorineae</taxon>
        <taxon>Mucoraceae</taxon>
        <taxon>Parasitella</taxon>
    </lineage>
</organism>
<dbReference type="EMBL" id="LN733620">
    <property type="protein sequence ID" value="CEP17212.1"/>
    <property type="molecule type" value="Genomic_DNA"/>
</dbReference>
<feature type="domain" description="Molybdenum cofactor biosynthesis protein A-like twitch" evidence="3">
    <location>
        <begin position="1"/>
        <end position="61"/>
    </location>
</feature>
<dbReference type="InterPro" id="IPR010505">
    <property type="entry name" value="MoaA_twitch"/>
</dbReference>
<dbReference type="OrthoDB" id="429626at2759"/>
<dbReference type="AlphaFoldDB" id="A0A0B7NIG9"/>
<dbReference type="GO" id="GO:0051539">
    <property type="term" value="F:4 iron, 4 sulfur cluster binding"/>
    <property type="evidence" value="ECO:0007669"/>
    <property type="project" value="UniProtKB-KW"/>
</dbReference>
<accession>A0A0B7NIG9</accession>
<dbReference type="Gene3D" id="3.20.20.70">
    <property type="entry name" value="Aldolase class I"/>
    <property type="match status" value="1"/>
</dbReference>
<keyword evidence="2" id="KW-0501">Molybdenum cofactor biosynthesis</keyword>